<dbReference type="PANTHER" id="PTHR12953:SF0">
    <property type="entry name" value="SUN DOMAIN-CONTAINING OSSIFICATION FACTOR"/>
    <property type="match status" value="1"/>
</dbReference>
<evidence type="ECO:0000256" key="4">
    <source>
        <dbReference type="ARBA" id="ARBA00022824"/>
    </source>
</evidence>
<evidence type="ECO:0000256" key="3">
    <source>
        <dbReference type="ARBA" id="ARBA00022729"/>
    </source>
</evidence>
<comment type="caution">
    <text evidence="16">The sequence shown here is derived from an EMBL/GenBank/DDBJ whole genome shotgun (WGS) entry which is preliminary data.</text>
</comment>
<feature type="signal peptide" evidence="14">
    <location>
        <begin position="1"/>
        <end position="22"/>
    </location>
</feature>
<evidence type="ECO:0000256" key="12">
    <source>
        <dbReference type="SAM" id="MobiDB-lite"/>
    </source>
</evidence>
<evidence type="ECO:0000313" key="17">
    <source>
        <dbReference type="Proteomes" id="UP001497472"/>
    </source>
</evidence>
<accession>A0AAV1JNG0</accession>
<keyword evidence="7" id="KW-0325">Glycoprotein</keyword>
<feature type="compositionally biased region" description="Polar residues" evidence="12">
    <location>
        <begin position="167"/>
        <end position="184"/>
    </location>
</feature>
<evidence type="ECO:0000256" key="13">
    <source>
        <dbReference type="SAM" id="Phobius"/>
    </source>
</evidence>
<feature type="region of interest" description="Disordered" evidence="12">
    <location>
        <begin position="828"/>
        <end position="855"/>
    </location>
</feature>
<organism evidence="16 17">
    <name type="scientific">Leptosia nina</name>
    <dbReference type="NCBI Taxonomy" id="320188"/>
    <lineage>
        <taxon>Eukaryota</taxon>
        <taxon>Metazoa</taxon>
        <taxon>Ecdysozoa</taxon>
        <taxon>Arthropoda</taxon>
        <taxon>Hexapoda</taxon>
        <taxon>Insecta</taxon>
        <taxon>Pterygota</taxon>
        <taxon>Neoptera</taxon>
        <taxon>Endopterygota</taxon>
        <taxon>Lepidoptera</taxon>
        <taxon>Glossata</taxon>
        <taxon>Ditrysia</taxon>
        <taxon>Papilionoidea</taxon>
        <taxon>Pieridae</taxon>
        <taxon>Pierinae</taxon>
        <taxon>Leptosia</taxon>
    </lineage>
</organism>
<feature type="compositionally biased region" description="Basic and acidic residues" evidence="12">
    <location>
        <begin position="607"/>
        <end position="641"/>
    </location>
</feature>
<evidence type="ECO:0000256" key="7">
    <source>
        <dbReference type="ARBA" id="ARBA00023180"/>
    </source>
</evidence>
<sequence length="1031" mass="116398">MSPPRALLAVLLLCQLLSYGGHQGLTKIFYTLPDAGQPPILISLSDNNKLDLGPADDLLFANESEHNETQSFTIVDGEADGEKAPETEKESTEPKLIVKAKSMHETRQTDEAFQTTPPDVETAESQTDLDTEENIPVKPETPQEDIPSFSEWAQKQLAEAEKKDTVLNHSTQPSHSNTNFSSKSTKLRSKNYASPACGAKVIAVNPEAGSASSILSPNRDEYMLNTCNSRIWFVVELCEAVQAQKIEIANFELFSSTPKDIAVYFSDRFPTREWASVGQFTSQDMRDVQSFDLFPHLFGKFIKVEMLSHHGSEHYCPISLFKVYGTSEFEVLEKESSQHSAHIDEDEDDEIIDVPDVPAAETEPSKNLFGSARDAVMSIVKKAAQAFKTEVPKNVSSEQNDTLSDKVYKRCCSPSHIIVCDNCSETLYSDVYELLSCSSDKLTNLVRTVFLRDTLKCTGICQQFGLDFKSTKTIEFGEERVAYLNALFPTKYLAALCNILAIKEKKVVLNTSFETELNVTSNITVDESPQKINSETNSEQDVKVVPIKSNETDDENKTISTEEKLTVPEEKNDSTLIEIKEDKKEEYKEDPATIIEDTSVPEPQEDVADKTMEAPEADNKEATQKTESKNGKPDISEKTKDNSNNGGEEGNEPAVIIDNDNFMSDFDQMAVDPQPGGQNAVNQNQAQTTIQKESVFLRLSNRVKTLERNMSLSGQYLEELSRRYKKQVEEMQKSFEKTMVQMTEERKKSNEREQKYLEQMSNLQEQLAKMSATIELLMEERDSWFGNVTFFKFLIYQIIALAAVLYYWSRRRKPDPITVHMPKKIKKRQEKLRRKSVEGVSGHATPAAKKRRPSEEAFQIARQSTEDVDDIVQDGEWQVAKKNRRRKPSVYQNIEPEPLNQEIRKLEETPIALDANEYFAPIPEPIEFKELPKTNGSFFNNLKNKTLKTRRLSSPAFLRTLNRQSLRSTPSPIMRTIEPIFNGKIGKKAASESPTGSLWSESTDISQNGPQFSENAGKKKKSIKNILKKVF</sequence>
<evidence type="ECO:0000256" key="1">
    <source>
        <dbReference type="ARBA" id="ARBA00004389"/>
    </source>
</evidence>
<feature type="compositionally biased region" description="Polar residues" evidence="12">
    <location>
        <begin position="111"/>
        <end position="126"/>
    </location>
</feature>
<evidence type="ECO:0000256" key="11">
    <source>
        <dbReference type="SAM" id="Coils"/>
    </source>
</evidence>
<keyword evidence="3 14" id="KW-0732">Signal</keyword>
<protein>
    <recommendedName>
        <fullName evidence="15">SUN domain-containing protein</fullName>
    </recommendedName>
</protein>
<dbReference type="EMBL" id="CAVLEF010000040">
    <property type="protein sequence ID" value="CAK1549598.1"/>
    <property type="molecule type" value="Genomic_DNA"/>
</dbReference>
<evidence type="ECO:0000256" key="14">
    <source>
        <dbReference type="SAM" id="SignalP"/>
    </source>
</evidence>
<evidence type="ECO:0000256" key="10">
    <source>
        <dbReference type="ARBA" id="ARBA00064635"/>
    </source>
</evidence>
<feature type="compositionally biased region" description="Basic and acidic residues" evidence="12">
    <location>
        <begin position="555"/>
        <end position="591"/>
    </location>
</feature>
<dbReference type="InterPro" id="IPR045120">
    <property type="entry name" value="Suco/Slp1-like"/>
</dbReference>
<feature type="coiled-coil region" evidence="11">
    <location>
        <begin position="717"/>
        <end position="780"/>
    </location>
</feature>
<proteinExistence type="inferred from homology"/>
<dbReference type="Proteomes" id="UP001497472">
    <property type="component" value="Unassembled WGS sequence"/>
</dbReference>
<evidence type="ECO:0000256" key="6">
    <source>
        <dbReference type="ARBA" id="ARBA00023136"/>
    </source>
</evidence>
<dbReference type="Pfam" id="PF07738">
    <property type="entry name" value="Sad1_UNC"/>
    <property type="match status" value="1"/>
</dbReference>
<dbReference type="FunFam" id="2.60.120.260:FF:000099">
    <property type="entry name" value="Uncharacterized protein, isoform C"/>
    <property type="match status" value="1"/>
</dbReference>
<evidence type="ECO:0000259" key="15">
    <source>
        <dbReference type="PROSITE" id="PS51469"/>
    </source>
</evidence>
<keyword evidence="5 13" id="KW-1133">Transmembrane helix</keyword>
<evidence type="ECO:0000256" key="9">
    <source>
        <dbReference type="ARBA" id="ARBA00061226"/>
    </source>
</evidence>
<keyword evidence="6 13" id="KW-0472">Membrane</keyword>
<dbReference type="InterPro" id="IPR008979">
    <property type="entry name" value="Galactose-bd-like_sf"/>
</dbReference>
<evidence type="ECO:0000256" key="2">
    <source>
        <dbReference type="ARBA" id="ARBA00022692"/>
    </source>
</evidence>
<dbReference type="Gene3D" id="2.60.120.260">
    <property type="entry name" value="Galactose-binding domain-like"/>
    <property type="match status" value="1"/>
</dbReference>
<evidence type="ECO:0000256" key="5">
    <source>
        <dbReference type="ARBA" id="ARBA00022989"/>
    </source>
</evidence>
<feature type="region of interest" description="Disordered" evidence="12">
    <location>
        <begin position="102"/>
        <end position="148"/>
    </location>
</feature>
<dbReference type="PROSITE" id="PS51469">
    <property type="entry name" value="SUN"/>
    <property type="match status" value="1"/>
</dbReference>
<comment type="similarity">
    <text evidence="9">Belongs to the SLP1 family.</text>
</comment>
<dbReference type="GO" id="GO:0034975">
    <property type="term" value="P:protein folding in endoplasmic reticulum"/>
    <property type="evidence" value="ECO:0007669"/>
    <property type="project" value="TreeGrafter"/>
</dbReference>
<keyword evidence="4" id="KW-0256">Endoplasmic reticulum</keyword>
<comment type="subcellular location">
    <subcellularLocation>
        <location evidence="8">Endomembrane system</location>
        <topology evidence="8">Single-pass type I membrane protein</topology>
    </subcellularLocation>
    <subcellularLocation>
        <location evidence="1">Endoplasmic reticulum membrane</location>
        <topology evidence="1">Single-pass membrane protein</topology>
    </subcellularLocation>
</comment>
<comment type="subunit">
    <text evidence="10">Interacts with EMP65.</text>
</comment>
<dbReference type="SUPFAM" id="SSF49785">
    <property type="entry name" value="Galactose-binding domain-like"/>
    <property type="match status" value="1"/>
</dbReference>
<gene>
    <name evidence="16" type="ORF">LNINA_LOCUS8881</name>
</gene>
<dbReference type="PANTHER" id="PTHR12953">
    <property type="entry name" value="MEMBRANE PROTEIN CH1 RELATED"/>
    <property type="match status" value="1"/>
</dbReference>
<feature type="domain" description="SUN" evidence="15">
    <location>
        <begin position="168"/>
        <end position="328"/>
    </location>
</feature>
<feature type="transmembrane region" description="Helical" evidence="13">
    <location>
        <begin position="784"/>
        <end position="808"/>
    </location>
</feature>
<dbReference type="AlphaFoldDB" id="A0AAV1JNG0"/>
<evidence type="ECO:0000313" key="16">
    <source>
        <dbReference type="EMBL" id="CAK1549598.1"/>
    </source>
</evidence>
<feature type="compositionally biased region" description="Polar residues" evidence="12">
    <location>
        <begin position="992"/>
        <end position="1014"/>
    </location>
</feature>
<feature type="region of interest" description="Disordered" evidence="12">
    <location>
        <begin position="161"/>
        <end position="185"/>
    </location>
</feature>
<evidence type="ECO:0000256" key="8">
    <source>
        <dbReference type="ARBA" id="ARBA00046288"/>
    </source>
</evidence>
<dbReference type="GO" id="GO:0005789">
    <property type="term" value="C:endoplasmic reticulum membrane"/>
    <property type="evidence" value="ECO:0007669"/>
    <property type="project" value="UniProtKB-SubCell"/>
</dbReference>
<feature type="chain" id="PRO_5043584069" description="SUN domain-containing protein" evidence="14">
    <location>
        <begin position="23"/>
        <end position="1031"/>
    </location>
</feature>
<name>A0AAV1JNG0_9NEOP</name>
<dbReference type="InterPro" id="IPR012919">
    <property type="entry name" value="SUN_dom"/>
</dbReference>
<feature type="region of interest" description="Disordered" evidence="12">
    <location>
        <begin position="986"/>
        <end position="1020"/>
    </location>
</feature>
<keyword evidence="11" id="KW-0175">Coiled coil</keyword>
<keyword evidence="2 13" id="KW-0812">Transmembrane</keyword>
<reference evidence="16 17" key="1">
    <citation type="submission" date="2023-11" db="EMBL/GenBank/DDBJ databases">
        <authorList>
            <person name="Okamura Y."/>
        </authorList>
    </citation>
    <scope>NUCLEOTIDE SEQUENCE [LARGE SCALE GENOMIC DNA]</scope>
</reference>
<feature type="region of interest" description="Disordered" evidence="12">
    <location>
        <begin position="531"/>
        <end position="654"/>
    </location>
</feature>
<keyword evidence="17" id="KW-1185">Reference proteome</keyword>